<dbReference type="SUPFAM" id="SSF54928">
    <property type="entry name" value="RNA-binding domain, RBD"/>
    <property type="match status" value="1"/>
</dbReference>
<dbReference type="InterPro" id="IPR000504">
    <property type="entry name" value="RRM_dom"/>
</dbReference>
<dbReference type="GO" id="GO:0003729">
    <property type="term" value="F:mRNA binding"/>
    <property type="evidence" value="ECO:0007669"/>
    <property type="project" value="TreeGrafter"/>
</dbReference>
<dbReference type="Pfam" id="PF25701">
    <property type="entry name" value="RRM_YTH1"/>
    <property type="match status" value="1"/>
</dbReference>
<feature type="domain" description="RRM" evidence="3">
    <location>
        <begin position="164"/>
        <end position="238"/>
    </location>
</feature>
<dbReference type="STRING" id="1448320.A0A319DI62"/>
<dbReference type="EMBL" id="KZ825830">
    <property type="protein sequence ID" value="PYH96999.1"/>
    <property type="molecule type" value="Genomic_DNA"/>
</dbReference>
<dbReference type="Proteomes" id="UP000247810">
    <property type="component" value="Unassembled WGS sequence"/>
</dbReference>
<evidence type="ECO:0000256" key="2">
    <source>
        <dbReference type="SAM" id="MobiDB-lite"/>
    </source>
</evidence>
<name>A0A319DI62_9EURO</name>
<dbReference type="SMART" id="SM00360">
    <property type="entry name" value="RRM"/>
    <property type="match status" value="1"/>
</dbReference>
<dbReference type="InterPro" id="IPR007275">
    <property type="entry name" value="YTH_domain"/>
</dbReference>
<protein>
    <recommendedName>
        <fullName evidence="7">YT521-B-like splicing factor</fullName>
    </recommendedName>
</protein>
<keyword evidence="1" id="KW-0694">RNA-binding</keyword>
<organism evidence="5 6">
    <name type="scientific">Aspergillus ellipticus CBS 707.79</name>
    <dbReference type="NCBI Taxonomy" id="1448320"/>
    <lineage>
        <taxon>Eukaryota</taxon>
        <taxon>Fungi</taxon>
        <taxon>Dikarya</taxon>
        <taxon>Ascomycota</taxon>
        <taxon>Pezizomycotina</taxon>
        <taxon>Eurotiomycetes</taxon>
        <taxon>Eurotiomycetidae</taxon>
        <taxon>Eurotiales</taxon>
        <taxon>Aspergillaceae</taxon>
        <taxon>Aspergillus</taxon>
        <taxon>Aspergillus subgen. Circumdati</taxon>
    </lineage>
</organism>
<gene>
    <name evidence="5" type="ORF">BO71DRAFT_396562</name>
</gene>
<proteinExistence type="predicted"/>
<dbReference type="InterPro" id="IPR057720">
    <property type="entry name" value="RRM_YTH1"/>
</dbReference>
<dbReference type="Gene3D" id="3.10.590.10">
    <property type="entry name" value="ph1033 like domains"/>
    <property type="match status" value="1"/>
</dbReference>
<dbReference type="GO" id="GO:0005654">
    <property type="term" value="C:nucleoplasm"/>
    <property type="evidence" value="ECO:0007669"/>
    <property type="project" value="TreeGrafter"/>
</dbReference>
<evidence type="ECO:0000313" key="5">
    <source>
        <dbReference type="EMBL" id="PYH96999.1"/>
    </source>
</evidence>
<dbReference type="CDD" id="cd21134">
    <property type="entry name" value="YTH"/>
    <property type="match status" value="1"/>
</dbReference>
<evidence type="ECO:0008006" key="7">
    <source>
        <dbReference type="Google" id="ProtNLM"/>
    </source>
</evidence>
<dbReference type="Pfam" id="PF04146">
    <property type="entry name" value="YTH"/>
    <property type="match status" value="1"/>
</dbReference>
<dbReference type="GO" id="GO:1990247">
    <property type="term" value="F:N6-methyladenosine-containing RNA reader activity"/>
    <property type="evidence" value="ECO:0007669"/>
    <property type="project" value="TreeGrafter"/>
</dbReference>
<dbReference type="AlphaFoldDB" id="A0A319DI62"/>
<feature type="region of interest" description="Disordered" evidence="2">
    <location>
        <begin position="367"/>
        <end position="387"/>
    </location>
</feature>
<sequence>MSFNTPFHQVYASYPQQHHHENPLSRGPAGYQTLVPHPSSHLNVHTAGRVAGYGYNCYPQSTYMAALGHGQGPPATSSSHLEPRVQSGSTQSSNAKTSSPAKEQKERNPDIEYDVSKTIVDGSTPMRPAPVQTPFSAGSNSYTFHTITSNTPRGPPRKPKQSGNALWVGNLPPGTNIVDLKDYFSEDATKDLESVFLISKSNCAFINYKTATSCATAMSKFNDSRFHGARLVCRLRQGTVSPVPNSDYISSYASLSLQDNEAKLQNSGSEKKDADSRLSPNRVPSKYFIVKSLTVGDLEFSRQSNIWATQIHNEDQLNQAYETADNVFLIFSANKSGEYYGYARMMSPIQDDASLTLEMPPRLDNIREPEPLDVTPAPATSTAPSGRIINDSARGTVFWEAESSEEESGASKKSITNEKVQGPTDMEAQLIGKPFRIQWLSTTRVPFHRTRGLRNPWNSNREVKIARDGTEIEPEVGWKLIQLFHSQPQD</sequence>
<dbReference type="GO" id="GO:0000398">
    <property type="term" value="P:mRNA splicing, via spliceosome"/>
    <property type="evidence" value="ECO:0007669"/>
    <property type="project" value="TreeGrafter"/>
</dbReference>
<dbReference type="CDD" id="cd00590">
    <property type="entry name" value="RRM_SF"/>
    <property type="match status" value="1"/>
</dbReference>
<evidence type="ECO:0000259" key="4">
    <source>
        <dbReference type="PROSITE" id="PS50882"/>
    </source>
</evidence>
<dbReference type="PANTHER" id="PTHR12357:SF3">
    <property type="entry name" value="YTH DOMAIN-CONTAINING PROTEIN 1"/>
    <property type="match status" value="1"/>
</dbReference>
<dbReference type="InterPro" id="IPR045168">
    <property type="entry name" value="YTH_prot"/>
</dbReference>
<accession>A0A319DI62</accession>
<dbReference type="PROSITE" id="PS50102">
    <property type="entry name" value="RRM"/>
    <property type="match status" value="1"/>
</dbReference>
<keyword evidence="6" id="KW-1185">Reference proteome</keyword>
<dbReference type="PROSITE" id="PS50882">
    <property type="entry name" value="YTH"/>
    <property type="match status" value="1"/>
</dbReference>
<dbReference type="InterPro" id="IPR035979">
    <property type="entry name" value="RBD_domain_sf"/>
</dbReference>
<dbReference type="OrthoDB" id="306690at2759"/>
<feature type="compositionally biased region" description="Polar residues" evidence="2">
    <location>
        <begin position="74"/>
        <end position="101"/>
    </location>
</feature>
<feature type="domain" description="YTH" evidence="4">
    <location>
        <begin position="285"/>
        <end position="484"/>
    </location>
</feature>
<dbReference type="GO" id="GO:0000381">
    <property type="term" value="P:regulation of alternative mRNA splicing, via spliceosome"/>
    <property type="evidence" value="ECO:0007669"/>
    <property type="project" value="TreeGrafter"/>
</dbReference>
<dbReference type="VEuPathDB" id="FungiDB:BO71DRAFT_396562"/>
<dbReference type="PANTHER" id="PTHR12357">
    <property type="entry name" value="YTH YT521-B HOMOLOGY DOMAIN-CONTAINING"/>
    <property type="match status" value="1"/>
</dbReference>
<evidence type="ECO:0000256" key="1">
    <source>
        <dbReference type="PROSITE-ProRule" id="PRU00176"/>
    </source>
</evidence>
<dbReference type="Gene3D" id="3.30.70.330">
    <property type="match status" value="1"/>
</dbReference>
<dbReference type="InterPro" id="IPR012677">
    <property type="entry name" value="Nucleotide-bd_a/b_plait_sf"/>
</dbReference>
<evidence type="ECO:0000259" key="3">
    <source>
        <dbReference type="PROSITE" id="PS50102"/>
    </source>
</evidence>
<evidence type="ECO:0000313" key="6">
    <source>
        <dbReference type="Proteomes" id="UP000247810"/>
    </source>
</evidence>
<reference evidence="5 6" key="1">
    <citation type="submission" date="2018-02" db="EMBL/GenBank/DDBJ databases">
        <title>The genomes of Aspergillus section Nigri reveals drivers in fungal speciation.</title>
        <authorList>
            <consortium name="DOE Joint Genome Institute"/>
            <person name="Vesth T.C."/>
            <person name="Nybo J."/>
            <person name="Theobald S."/>
            <person name="Brandl J."/>
            <person name="Frisvad J.C."/>
            <person name="Nielsen K.F."/>
            <person name="Lyhne E.K."/>
            <person name="Kogle M.E."/>
            <person name="Kuo A."/>
            <person name="Riley R."/>
            <person name="Clum A."/>
            <person name="Nolan M."/>
            <person name="Lipzen A."/>
            <person name="Salamov A."/>
            <person name="Henrissat B."/>
            <person name="Wiebenga A."/>
            <person name="De vries R.P."/>
            <person name="Grigoriev I.V."/>
            <person name="Mortensen U.H."/>
            <person name="Andersen M.R."/>
            <person name="Baker S.E."/>
        </authorList>
    </citation>
    <scope>NUCLEOTIDE SEQUENCE [LARGE SCALE GENOMIC DNA]</scope>
    <source>
        <strain evidence="5 6">CBS 707.79</strain>
    </source>
</reference>
<feature type="region of interest" description="Disordered" evidence="2">
    <location>
        <begin position="69"/>
        <end position="112"/>
    </location>
</feature>